<protein>
    <submittedName>
        <fullName evidence="2">Uncharacterized protein</fullName>
    </submittedName>
</protein>
<accession>A0A4R6V1R9</accession>
<reference evidence="2 3" key="1">
    <citation type="submission" date="2019-03" db="EMBL/GenBank/DDBJ databases">
        <title>Genomic Encyclopedia of Type Strains, Phase IV (KMG-IV): sequencing the most valuable type-strain genomes for metagenomic binning, comparative biology and taxonomic classification.</title>
        <authorList>
            <person name="Goeker M."/>
        </authorList>
    </citation>
    <scope>NUCLEOTIDE SEQUENCE [LARGE SCALE GENOMIC DNA]</scope>
    <source>
        <strain evidence="2 3">DSM 45775</strain>
    </source>
</reference>
<organism evidence="2 3">
    <name type="scientific">Actinomycetospora succinea</name>
    <dbReference type="NCBI Taxonomy" id="663603"/>
    <lineage>
        <taxon>Bacteria</taxon>
        <taxon>Bacillati</taxon>
        <taxon>Actinomycetota</taxon>
        <taxon>Actinomycetes</taxon>
        <taxon>Pseudonocardiales</taxon>
        <taxon>Pseudonocardiaceae</taxon>
        <taxon>Actinomycetospora</taxon>
    </lineage>
</organism>
<keyword evidence="3" id="KW-1185">Reference proteome</keyword>
<name>A0A4R6V1R9_9PSEU</name>
<keyword evidence="1" id="KW-0732">Signal</keyword>
<comment type="caution">
    <text evidence="2">The sequence shown here is derived from an EMBL/GenBank/DDBJ whole genome shotgun (WGS) entry which is preliminary data.</text>
</comment>
<evidence type="ECO:0000313" key="3">
    <source>
        <dbReference type="Proteomes" id="UP000295705"/>
    </source>
</evidence>
<proteinExistence type="predicted"/>
<feature type="signal peptide" evidence="1">
    <location>
        <begin position="1"/>
        <end position="23"/>
    </location>
</feature>
<dbReference type="AlphaFoldDB" id="A0A4R6V1R9"/>
<feature type="chain" id="PRO_5020182746" evidence="1">
    <location>
        <begin position="24"/>
        <end position="63"/>
    </location>
</feature>
<dbReference type="Proteomes" id="UP000295705">
    <property type="component" value="Unassembled WGS sequence"/>
</dbReference>
<dbReference type="RefSeq" id="WP_133828170.1">
    <property type="nucleotide sequence ID" value="NZ_BAABHR010000043.1"/>
</dbReference>
<evidence type="ECO:0000313" key="2">
    <source>
        <dbReference type="EMBL" id="TDQ53930.1"/>
    </source>
</evidence>
<dbReference type="EMBL" id="SNYO01000006">
    <property type="protein sequence ID" value="TDQ53930.1"/>
    <property type="molecule type" value="Genomic_DNA"/>
</dbReference>
<gene>
    <name evidence="2" type="ORF">EV188_10675</name>
</gene>
<evidence type="ECO:0000256" key="1">
    <source>
        <dbReference type="SAM" id="SignalP"/>
    </source>
</evidence>
<sequence length="63" mass="6340">MKKSTMRLAFAAVAVPAAVTGFAAPAANAVELAPYAHQLDKDVAATEAEVGAVLDDLGLEAAE</sequence>